<dbReference type="AlphaFoldDB" id="A0A286RK62"/>
<gene>
    <name evidence="1" type="ORF">THTE_3743</name>
</gene>
<evidence type="ECO:0000313" key="1">
    <source>
        <dbReference type="EMBL" id="ASV76344.1"/>
    </source>
</evidence>
<organism evidence="1 2">
    <name type="scientific">Thermogutta terrifontis</name>
    <dbReference type="NCBI Taxonomy" id="1331910"/>
    <lineage>
        <taxon>Bacteria</taxon>
        <taxon>Pseudomonadati</taxon>
        <taxon>Planctomycetota</taxon>
        <taxon>Planctomycetia</taxon>
        <taxon>Pirellulales</taxon>
        <taxon>Thermoguttaceae</taxon>
        <taxon>Thermogutta</taxon>
    </lineage>
</organism>
<keyword evidence="2" id="KW-1185">Reference proteome</keyword>
<proteinExistence type="predicted"/>
<dbReference type="Proteomes" id="UP000215086">
    <property type="component" value="Chromosome"/>
</dbReference>
<dbReference type="EMBL" id="CP018477">
    <property type="protein sequence ID" value="ASV76344.1"/>
    <property type="molecule type" value="Genomic_DNA"/>
</dbReference>
<accession>A0A286RK62</accession>
<name>A0A286RK62_9BACT</name>
<sequence>MALPKSGRVFYESFCQQMTLNSPIFDRRVRQGTCVVFYHLRRGGHWSGKGSEEKGVLVRGIGRDGEISSPLQRGL</sequence>
<dbReference type="KEGG" id="ttf:THTE_3743"/>
<evidence type="ECO:0000313" key="2">
    <source>
        <dbReference type="Proteomes" id="UP000215086"/>
    </source>
</evidence>
<protein>
    <submittedName>
        <fullName evidence="1">Uncharacterized protein</fullName>
    </submittedName>
</protein>
<reference evidence="1 2" key="1">
    <citation type="journal article" name="Front. Microbiol.">
        <title>Sugar Metabolism of the First Thermophilic Planctomycete Thermogutta terrifontis: Comparative Genomic and Transcriptomic Approaches.</title>
        <authorList>
            <person name="Elcheninov A.G."/>
            <person name="Menzel P."/>
            <person name="Gudbergsdottir S.R."/>
            <person name="Slesarev A.I."/>
            <person name="Kadnikov V.V."/>
            <person name="Krogh A."/>
            <person name="Bonch-Osmolovskaya E.A."/>
            <person name="Peng X."/>
            <person name="Kublanov I.V."/>
        </authorList>
    </citation>
    <scope>NUCLEOTIDE SEQUENCE [LARGE SCALE GENOMIC DNA]</scope>
    <source>
        <strain evidence="1 2">R1</strain>
    </source>
</reference>